<comment type="caution">
    <text evidence="1">The sequence shown here is derived from an EMBL/GenBank/DDBJ whole genome shotgun (WGS) entry which is preliminary data.</text>
</comment>
<proteinExistence type="predicted"/>
<accession>A0ABN0HEB4</accession>
<protein>
    <submittedName>
        <fullName evidence="1">Uncharacterized protein</fullName>
    </submittedName>
</protein>
<sequence length="40" mass="4726">MRALNPKSMLQGIRYGFFYKCFLFKIQNIKLAHSGDEVLF</sequence>
<reference evidence="1 2" key="1">
    <citation type="submission" date="2012-08" db="EMBL/GenBank/DDBJ databases">
        <authorList>
            <person name="Harkins D.M."/>
            <person name="Durkin A.S."/>
            <person name="Selengut J.D."/>
            <person name="Sanka R."/>
            <person name="DePew J."/>
            <person name="Purushe J."/>
            <person name="Matthias M.A."/>
            <person name="Vinetz J.M."/>
            <person name="Sutton G.G."/>
            <person name="Nelson W.C."/>
            <person name="Fouts D.E."/>
        </authorList>
    </citation>
    <scope>NUCLEOTIDE SEQUENCE [LARGE SCALE GENOMIC DNA]</scope>
    <source>
        <strain evidence="1 2">MMD4847</strain>
    </source>
</reference>
<keyword evidence="2" id="KW-1185">Reference proteome</keyword>
<dbReference type="EMBL" id="AHOM02000001">
    <property type="protein sequence ID" value="EJZ43966.1"/>
    <property type="molecule type" value="Genomic_DNA"/>
</dbReference>
<gene>
    <name evidence="1" type="ORF">LEP1GSC178_2178</name>
</gene>
<dbReference type="Proteomes" id="UP000018720">
    <property type="component" value="Unassembled WGS sequence"/>
</dbReference>
<name>A0ABN0HEB4_9LEPT</name>
<evidence type="ECO:0000313" key="1">
    <source>
        <dbReference type="EMBL" id="EJZ43966.1"/>
    </source>
</evidence>
<evidence type="ECO:0000313" key="2">
    <source>
        <dbReference type="Proteomes" id="UP000018720"/>
    </source>
</evidence>
<organism evidence="1 2">
    <name type="scientific">Leptospira licerasiae str. MMD4847</name>
    <dbReference type="NCBI Taxonomy" id="1049971"/>
    <lineage>
        <taxon>Bacteria</taxon>
        <taxon>Pseudomonadati</taxon>
        <taxon>Spirochaetota</taxon>
        <taxon>Spirochaetia</taxon>
        <taxon>Leptospirales</taxon>
        <taxon>Leptospiraceae</taxon>
        <taxon>Leptospira</taxon>
    </lineage>
</organism>